<dbReference type="InterPro" id="IPR011545">
    <property type="entry name" value="DEAD/DEAH_box_helicase_dom"/>
</dbReference>
<feature type="compositionally biased region" description="Low complexity" evidence="20">
    <location>
        <begin position="1"/>
        <end position="14"/>
    </location>
</feature>
<dbReference type="InterPro" id="IPR000999">
    <property type="entry name" value="RNase_III_dom"/>
</dbReference>
<dbReference type="SUPFAM" id="SSF101690">
    <property type="entry name" value="PAZ domain"/>
    <property type="match status" value="1"/>
</dbReference>
<evidence type="ECO:0000256" key="8">
    <source>
        <dbReference type="ARBA" id="ARBA00022741"/>
    </source>
</evidence>
<comment type="similarity">
    <text evidence="18">Belongs to the helicase family. Dicer subfamily.</text>
</comment>
<dbReference type="PROSITE" id="PS51194">
    <property type="entry name" value="HELICASE_CTER"/>
    <property type="match status" value="1"/>
</dbReference>
<evidence type="ECO:0000256" key="3">
    <source>
        <dbReference type="ARBA" id="ARBA00004123"/>
    </source>
</evidence>
<dbReference type="InterPro" id="IPR027417">
    <property type="entry name" value="P-loop_NTPase"/>
</dbReference>
<dbReference type="GO" id="GO:0004525">
    <property type="term" value="F:ribonuclease III activity"/>
    <property type="evidence" value="ECO:0007669"/>
    <property type="project" value="InterPro"/>
</dbReference>
<dbReference type="SMART" id="SM00949">
    <property type="entry name" value="PAZ"/>
    <property type="match status" value="1"/>
</dbReference>
<dbReference type="InterPro" id="IPR036085">
    <property type="entry name" value="PAZ_dom_sf"/>
</dbReference>
<evidence type="ECO:0000256" key="19">
    <source>
        <dbReference type="PROSITE-ProRule" id="PRU00657"/>
    </source>
</evidence>
<dbReference type="SUPFAM" id="SSF54768">
    <property type="entry name" value="dsRNA-binding domain-like"/>
    <property type="match status" value="1"/>
</dbReference>
<evidence type="ECO:0000256" key="6">
    <source>
        <dbReference type="ARBA" id="ARBA00022723"/>
    </source>
</evidence>
<dbReference type="InterPro" id="IPR005034">
    <property type="entry name" value="Dicer_dimerisation"/>
</dbReference>
<keyword evidence="5" id="KW-0540">Nuclease</keyword>
<dbReference type="Pfam" id="PF03368">
    <property type="entry name" value="Dicer_dimer"/>
    <property type="match status" value="1"/>
</dbReference>
<keyword evidence="6" id="KW-0479">Metal-binding</keyword>
<evidence type="ECO:0000259" key="24">
    <source>
        <dbReference type="PROSITE" id="PS51327"/>
    </source>
</evidence>
<evidence type="ECO:0000256" key="10">
    <source>
        <dbReference type="ARBA" id="ARBA00022801"/>
    </source>
</evidence>
<dbReference type="GO" id="GO:0005634">
    <property type="term" value="C:nucleus"/>
    <property type="evidence" value="ECO:0007669"/>
    <property type="project" value="UniProtKB-SubCell"/>
</dbReference>
<dbReference type="FunFam" id="3.40.50.300:FF:000420">
    <property type="entry name" value="Endoribonuclease dicer-like 1"/>
    <property type="match status" value="1"/>
</dbReference>
<dbReference type="GO" id="GO:0004386">
    <property type="term" value="F:helicase activity"/>
    <property type="evidence" value="ECO:0007669"/>
    <property type="project" value="UniProtKB-KW"/>
</dbReference>
<dbReference type="GO" id="GO:0005524">
    <property type="term" value="F:ATP binding"/>
    <property type="evidence" value="ECO:0007669"/>
    <property type="project" value="UniProtKB-KW"/>
</dbReference>
<evidence type="ECO:0000259" key="23">
    <source>
        <dbReference type="PROSITE" id="PS51194"/>
    </source>
</evidence>
<evidence type="ECO:0000256" key="16">
    <source>
        <dbReference type="ARBA" id="ARBA00023211"/>
    </source>
</evidence>
<comment type="cofactor">
    <cofactor evidence="2">
        <name>Mg(2+)</name>
        <dbReference type="ChEBI" id="CHEBI:18420"/>
    </cofactor>
</comment>
<feature type="region of interest" description="Disordered" evidence="20">
    <location>
        <begin position="1"/>
        <end position="26"/>
    </location>
</feature>
<comment type="cofactor">
    <cofactor evidence="1">
        <name>Mn(2+)</name>
        <dbReference type="ChEBI" id="CHEBI:29035"/>
    </cofactor>
</comment>
<dbReference type="PROSITE" id="PS50821">
    <property type="entry name" value="PAZ"/>
    <property type="match status" value="1"/>
</dbReference>
<keyword evidence="7" id="KW-0677">Repeat</keyword>
<dbReference type="Gramene" id="ONIVA04G16680.1">
    <property type="protein sequence ID" value="ONIVA04G16680.1"/>
    <property type="gene ID" value="ONIVA04G16680"/>
</dbReference>
<dbReference type="GO" id="GO:0048608">
    <property type="term" value="P:reproductive structure development"/>
    <property type="evidence" value="ECO:0007669"/>
    <property type="project" value="EnsemblPlants"/>
</dbReference>
<dbReference type="GO" id="GO:0010492">
    <property type="term" value="P:maintenance of shoot apical meristem identity"/>
    <property type="evidence" value="ECO:0007669"/>
    <property type="project" value="EnsemblPlants"/>
</dbReference>
<feature type="domain" description="RNase III" evidence="21">
    <location>
        <begin position="1114"/>
        <end position="1234"/>
    </location>
</feature>
<evidence type="ECO:0000256" key="18">
    <source>
        <dbReference type="ARBA" id="ARBA00035116"/>
    </source>
</evidence>
<dbReference type="InterPro" id="IPR036389">
    <property type="entry name" value="RNase_III_sf"/>
</dbReference>
<proteinExistence type="inferred from homology"/>
<sequence>MGDAAAAAPAAAAAGPSSTRGEPKDPRTIARKYQLDLCKRAVEENIIVYLGTGCGKTHIAVLLIYELGHLIRKPSREVCIFLAPTIPLVRQQAVVIASSTDFKVQCYYGNGKNSRDHQEWENDMREFEEFYNSNSVEKFPRVFGMTASPIIGKGGSNKLNYTKCINSLEELLHAKVCSVDNEELESVVASPDMEVYFYGPVNHSNLTTICIKELDSLKLQSERMLRASLCDFKDSQKKLKSLWRLHENIIFCLQELGSFGALQAARTFLSFDGDKLDRREVDLNGSTSSFAHHYLNGATSILSRNKTDGSHAGSFDLEKLEEPFFSNKFSVLINVLSRYGLQENMKCIVFVKRITVARAISNILQNLKCLEFWKCEFLVGCHSGSKNMSRNKMDAIVQRFSSGEVNLLVATSVGEEGLDIQTCCLVVRFDLPETVASFIQSRGRARMTKSKYVVLLERENQSHEKLLNGYIAGESIMNEEIDSRTSNDMFDCLEENIYRVDNTGASISTACSVSLLHRYCDNLPRDMFFTPSPVFFYIDGIEGIICRLILPPNAAFRQADGQPCLSKDEAKRDACLNACVKLHKLGALTDFLLPGPGSRKNKVSVTNNSSNNKVEDDSLREELHEMLIPAVLKPSGLKLDSLSNLHFYYVKFIPIPEDRRYQMFGLFVINPLPVEAETLQMMLAHKFQEMCLKILLDRSEFTSPHVKLGNDVTLEINSTFYLLLPIKQKCYGDRFMIDWPAVERCLSSPIFKDPIDVSVHASYSSNESLRLLDGIFSKTDVVGSVVFSPHNNIFFFVDGILDEINAWSEHSGATYAEHFKERFRIELSHPEQPLLKAKQIFNLRNLLHNRLPETTESEGRELLEHFVELPPELCSLKVIGFSKDMGSSLSLLPSLMYRLENLLVAIELKDVMLSSFPEASQISASGILEALTTEKCLERISLERFEVLGDAFLKYVVGRHKFITYEGLDEGQLTRRRSDVVNNSHLYELSIRKKLQVYIRDQQFEPTQFFAPGRPCKVVCYTDVEVRLHQMDIHPDNRENCNLRCTRSHHWLHRKVIADVVESLIGAFLVEGGFKAAFAFLHWIGIDVDFNNSALYRVLDSSSINLSLMDYTDIAGLEELIGYKFKHKGLLLQAFVHPSFSQHSGGCYQRLEFLGDAVLEYVITSYLYSTYPDIKPGQITDLRSLAVGNDSLAYAAVEKSIHKHLIKDSNHLTSAISKFEMYVKLSNSEKDLLEEPACPKVMLMLLKPVLTFANMHTNPMRELRELCQCHGFELGLPKPMKADGEYHVKVEVNIKSKIIICTAANRNSKAARKFAAQETLSKLKNYGYKHRNKSLEEILIVARKRESELIGYNEDPIDVEADISVKMKSPHIHEENIPFQNTETSFTRSSKFHNQIIAGSGKHDVNNGRNNQPKLATQSGRLPSEATEKSNKKVYHGSLTRWLLRSRVLRRPFWSVIAMVSFRRRLHKSMRHKGRSGVSSNLGTYQKKRTFVYSNIVMFWGSQCESTVIFVCPEINVPFSLLL</sequence>
<dbReference type="OMA" id="YHVNRMC"/>
<feature type="region of interest" description="Disordered" evidence="20">
    <location>
        <begin position="1399"/>
        <end position="1429"/>
    </location>
</feature>
<evidence type="ECO:0000256" key="12">
    <source>
        <dbReference type="ARBA" id="ARBA00022840"/>
    </source>
</evidence>
<dbReference type="InterPro" id="IPR003100">
    <property type="entry name" value="PAZ_dom"/>
</dbReference>
<dbReference type="InterPro" id="IPR001650">
    <property type="entry name" value="Helicase_C-like"/>
</dbReference>
<dbReference type="SUPFAM" id="SSF69065">
    <property type="entry name" value="RNase III domain-like"/>
    <property type="match status" value="2"/>
</dbReference>
<dbReference type="FunFam" id="1.10.1520.10:FF:000004">
    <property type="entry name" value="Endoribonuclease dicer-like 1"/>
    <property type="match status" value="1"/>
</dbReference>
<keyword evidence="17" id="KW-0539">Nucleus</keyword>
<feature type="domain" description="Dicer dsRNA-binding fold" evidence="24">
    <location>
        <begin position="512"/>
        <end position="602"/>
    </location>
</feature>
<evidence type="ECO:0000256" key="5">
    <source>
        <dbReference type="ARBA" id="ARBA00022722"/>
    </source>
</evidence>
<dbReference type="FunFam" id="2.170.260.10:FF:000006">
    <property type="entry name" value="Dicer-like 103"/>
    <property type="match status" value="1"/>
</dbReference>
<dbReference type="GO" id="GO:0046872">
    <property type="term" value="F:metal ion binding"/>
    <property type="evidence" value="ECO:0007669"/>
    <property type="project" value="UniProtKB-KW"/>
</dbReference>
<dbReference type="GO" id="GO:0010267">
    <property type="term" value="P:ta-siRNA processing"/>
    <property type="evidence" value="ECO:0007669"/>
    <property type="project" value="EnsemblPlants"/>
</dbReference>
<dbReference type="PROSITE" id="PS50142">
    <property type="entry name" value="RNASE_3_2"/>
    <property type="match status" value="2"/>
</dbReference>
<dbReference type="Gene3D" id="1.10.1520.10">
    <property type="entry name" value="Ribonuclease III domain"/>
    <property type="match status" value="2"/>
</dbReference>
<dbReference type="SMART" id="SM00490">
    <property type="entry name" value="HELICc"/>
    <property type="match status" value="1"/>
</dbReference>
<evidence type="ECO:0000256" key="14">
    <source>
        <dbReference type="ARBA" id="ARBA00022884"/>
    </source>
</evidence>
<dbReference type="Pfam" id="PF00270">
    <property type="entry name" value="DEAD"/>
    <property type="match status" value="1"/>
</dbReference>
<dbReference type="SMART" id="SM00535">
    <property type="entry name" value="RIBOc"/>
    <property type="match status" value="2"/>
</dbReference>
<dbReference type="CDD" id="cd02844">
    <property type="entry name" value="PAZ_CAF_like"/>
    <property type="match status" value="1"/>
</dbReference>
<keyword evidence="15" id="KW-0943">RNA-mediated gene silencing</keyword>
<dbReference type="SUPFAM" id="SSF52540">
    <property type="entry name" value="P-loop containing nucleoside triphosphate hydrolases"/>
    <property type="match status" value="1"/>
</dbReference>
<comment type="subcellular location">
    <subcellularLocation>
        <location evidence="3">Nucleus</location>
    </subcellularLocation>
</comment>
<dbReference type="Gene3D" id="3.40.50.300">
    <property type="entry name" value="P-loop containing nucleotide triphosphate hydrolases"/>
    <property type="match status" value="3"/>
</dbReference>
<dbReference type="GO" id="GO:0003723">
    <property type="term" value="F:RNA binding"/>
    <property type="evidence" value="ECO:0007669"/>
    <property type="project" value="UniProtKB-UniRule"/>
</dbReference>
<dbReference type="PROSITE" id="PS00517">
    <property type="entry name" value="RNASE_3_1"/>
    <property type="match status" value="1"/>
</dbReference>
<dbReference type="Pfam" id="PF00271">
    <property type="entry name" value="Helicase_C"/>
    <property type="match status" value="1"/>
</dbReference>
<keyword evidence="14 19" id="KW-0694">RNA-binding</keyword>
<dbReference type="PROSITE" id="PS51327">
    <property type="entry name" value="DICER_DSRBF"/>
    <property type="match status" value="1"/>
</dbReference>
<evidence type="ECO:0000256" key="1">
    <source>
        <dbReference type="ARBA" id="ARBA00001936"/>
    </source>
</evidence>
<dbReference type="Pfam" id="PF00636">
    <property type="entry name" value="Ribonuclease_3"/>
    <property type="match status" value="2"/>
</dbReference>
<evidence type="ECO:0000256" key="17">
    <source>
        <dbReference type="ARBA" id="ARBA00023242"/>
    </source>
</evidence>
<keyword evidence="8" id="KW-0547">Nucleotide-binding</keyword>
<keyword evidence="12" id="KW-0067">ATP-binding</keyword>
<evidence type="ECO:0000256" key="9">
    <source>
        <dbReference type="ARBA" id="ARBA00022759"/>
    </source>
</evidence>
<keyword evidence="11" id="KW-0347">Helicase</keyword>
<dbReference type="STRING" id="4536.A0A0E0H314"/>
<evidence type="ECO:0000256" key="20">
    <source>
        <dbReference type="SAM" id="MobiDB-lite"/>
    </source>
</evidence>
<dbReference type="Gene3D" id="3.30.160.380">
    <property type="entry name" value="Dicer dimerisation domain"/>
    <property type="match status" value="1"/>
</dbReference>
<dbReference type="PANTHER" id="PTHR14950:SF15">
    <property type="entry name" value="DICER-LIKE PROTEIN 4"/>
    <property type="match status" value="1"/>
</dbReference>
<evidence type="ECO:0000313" key="25">
    <source>
        <dbReference type="EnsemblPlants" id="ONIVA04G16680.1"/>
    </source>
</evidence>
<keyword evidence="13" id="KW-0460">Magnesium</keyword>
<dbReference type="PANTHER" id="PTHR14950">
    <property type="entry name" value="DICER-RELATED"/>
    <property type="match status" value="1"/>
</dbReference>
<evidence type="ECO:0000256" key="13">
    <source>
        <dbReference type="ARBA" id="ARBA00022842"/>
    </source>
</evidence>
<protein>
    <recommendedName>
        <fullName evidence="27">Dicer-like protein 4</fullName>
    </recommendedName>
</protein>
<dbReference type="HOGENOM" id="CLU_000907_4_4_1"/>
<keyword evidence="10" id="KW-0378">Hydrolase</keyword>
<evidence type="ECO:0000256" key="11">
    <source>
        <dbReference type="ARBA" id="ARBA00022806"/>
    </source>
</evidence>
<evidence type="ECO:0000259" key="21">
    <source>
        <dbReference type="PROSITE" id="PS50142"/>
    </source>
</evidence>
<evidence type="ECO:0000256" key="2">
    <source>
        <dbReference type="ARBA" id="ARBA00001946"/>
    </source>
</evidence>
<dbReference type="eggNOG" id="KOG0701">
    <property type="taxonomic scope" value="Eukaryota"/>
</dbReference>
<dbReference type="GO" id="GO:0009944">
    <property type="term" value="P:polarity specification of adaxial/abaxial axis"/>
    <property type="evidence" value="ECO:0007669"/>
    <property type="project" value="EnsemblPlants"/>
</dbReference>
<dbReference type="InterPro" id="IPR038248">
    <property type="entry name" value="Dicer_dimer_sf"/>
</dbReference>
<accession>A0A0E0H314</accession>
<reference evidence="25" key="1">
    <citation type="submission" date="2015-04" db="UniProtKB">
        <authorList>
            <consortium name="EnsemblPlants"/>
        </authorList>
    </citation>
    <scope>IDENTIFICATION</scope>
    <source>
        <strain evidence="25">SL10</strain>
    </source>
</reference>
<name>A0A0E0H314_ORYNI</name>
<feature type="domain" description="RNase III" evidence="21">
    <location>
        <begin position="929"/>
        <end position="1073"/>
    </location>
</feature>
<evidence type="ECO:0008006" key="27">
    <source>
        <dbReference type="Google" id="ProtNLM"/>
    </source>
</evidence>
<reference evidence="25" key="2">
    <citation type="submission" date="2018-04" db="EMBL/GenBank/DDBJ databases">
        <title>OnivRS2 (Oryza nivara Reference Sequence Version 2).</title>
        <authorList>
            <person name="Zhang J."/>
            <person name="Kudrna D."/>
            <person name="Lee S."/>
            <person name="Talag J."/>
            <person name="Rajasekar S."/>
            <person name="Welchert J."/>
            <person name="Hsing Y.-I."/>
            <person name="Wing R.A."/>
        </authorList>
    </citation>
    <scope>NUCLEOTIDE SEQUENCE [LARGE SCALE GENOMIC DNA]</scope>
    <source>
        <strain evidence="25">SL10</strain>
    </source>
</reference>
<evidence type="ECO:0000256" key="15">
    <source>
        <dbReference type="ARBA" id="ARBA00023158"/>
    </source>
</evidence>
<dbReference type="Pfam" id="PF02170">
    <property type="entry name" value="PAZ"/>
    <property type="match status" value="1"/>
</dbReference>
<dbReference type="CDD" id="cd00593">
    <property type="entry name" value="RIBOc"/>
    <property type="match status" value="2"/>
</dbReference>
<dbReference type="Proteomes" id="UP000006591">
    <property type="component" value="Chromosome 4"/>
</dbReference>
<dbReference type="FunFam" id="3.30.160.380:FF:000001">
    <property type="entry name" value="Endoribonuclease dicer-like 1"/>
    <property type="match status" value="1"/>
</dbReference>
<evidence type="ECO:0000259" key="22">
    <source>
        <dbReference type="PROSITE" id="PS50821"/>
    </source>
</evidence>
<comment type="subunit">
    <text evidence="4">May interact with ARGONAUTE1 or PINHEAD through their common PAZ domains.</text>
</comment>
<feature type="domain" description="Helicase C-terminal" evidence="23">
    <location>
        <begin position="327"/>
        <end position="494"/>
    </location>
</feature>
<keyword evidence="16" id="KW-0464">Manganese</keyword>
<dbReference type="Gene3D" id="2.170.260.10">
    <property type="entry name" value="paz domain"/>
    <property type="match status" value="1"/>
</dbReference>
<dbReference type="GO" id="GO:0005737">
    <property type="term" value="C:cytoplasm"/>
    <property type="evidence" value="ECO:0007669"/>
    <property type="project" value="TreeGrafter"/>
</dbReference>
<dbReference type="EnsemblPlants" id="ONIVA04G16680.1">
    <property type="protein sequence ID" value="ONIVA04G16680.1"/>
    <property type="gene ID" value="ONIVA04G16680"/>
</dbReference>
<dbReference type="FunFam" id="1.10.1520.10:FF:000008">
    <property type="entry name" value="Dicer-like 104"/>
    <property type="match status" value="1"/>
</dbReference>
<keyword evidence="9" id="KW-0255">Endonuclease</keyword>
<evidence type="ECO:0000256" key="7">
    <source>
        <dbReference type="ARBA" id="ARBA00022737"/>
    </source>
</evidence>
<evidence type="ECO:0000256" key="4">
    <source>
        <dbReference type="ARBA" id="ARBA00011499"/>
    </source>
</evidence>
<organism evidence="25">
    <name type="scientific">Oryza nivara</name>
    <name type="common">Indian wild rice</name>
    <name type="synonym">Oryza sativa f. spontanea</name>
    <dbReference type="NCBI Taxonomy" id="4536"/>
    <lineage>
        <taxon>Eukaryota</taxon>
        <taxon>Viridiplantae</taxon>
        <taxon>Streptophyta</taxon>
        <taxon>Embryophyta</taxon>
        <taxon>Tracheophyta</taxon>
        <taxon>Spermatophyta</taxon>
        <taxon>Magnoliopsida</taxon>
        <taxon>Liliopsida</taxon>
        <taxon>Poales</taxon>
        <taxon>Poaceae</taxon>
        <taxon>BOP clade</taxon>
        <taxon>Oryzoideae</taxon>
        <taxon>Oryzeae</taxon>
        <taxon>Oryzinae</taxon>
        <taxon>Oryza</taxon>
    </lineage>
</organism>
<evidence type="ECO:0000313" key="26">
    <source>
        <dbReference type="Proteomes" id="UP000006591"/>
    </source>
</evidence>
<feature type="compositionally biased region" description="Polar residues" evidence="20">
    <location>
        <begin position="1407"/>
        <end position="1421"/>
    </location>
</feature>
<keyword evidence="26" id="KW-1185">Reference proteome</keyword>
<feature type="domain" description="PAZ" evidence="22">
    <location>
        <begin position="756"/>
        <end position="878"/>
    </location>
</feature>